<evidence type="ECO:0000313" key="7">
    <source>
        <dbReference type="Proteomes" id="UP000316256"/>
    </source>
</evidence>
<proteinExistence type="inferred from homology"/>
<dbReference type="Proteomes" id="UP000316256">
    <property type="component" value="Unassembled WGS sequence"/>
</dbReference>
<keyword evidence="3" id="KW-0560">Oxidoreductase</keyword>
<evidence type="ECO:0000256" key="3">
    <source>
        <dbReference type="ARBA" id="ARBA00023002"/>
    </source>
</evidence>
<comment type="similarity">
    <text evidence="2">Belongs to the flavin monoamine oxidase family.</text>
</comment>
<dbReference type="InterPro" id="IPR001613">
    <property type="entry name" value="Flavin_amine_oxidase"/>
</dbReference>
<protein>
    <submittedName>
        <fullName evidence="6">Flavin monoamine oxidase family protein</fullName>
    </submittedName>
</protein>
<dbReference type="Pfam" id="PF01593">
    <property type="entry name" value="Amino_oxidase"/>
    <property type="match status" value="1"/>
</dbReference>
<feature type="binding site" evidence="4">
    <location>
        <begin position="26"/>
        <end position="27"/>
    </location>
    <ligand>
        <name>FAD</name>
        <dbReference type="ChEBI" id="CHEBI:57692"/>
    </ligand>
</feature>
<dbReference type="Gene3D" id="3.50.50.60">
    <property type="entry name" value="FAD/NAD(P)-binding domain"/>
    <property type="match status" value="1"/>
</dbReference>
<dbReference type="PANTHER" id="PTHR43563">
    <property type="entry name" value="AMINE OXIDASE"/>
    <property type="match status" value="1"/>
</dbReference>
<evidence type="ECO:0000256" key="2">
    <source>
        <dbReference type="ARBA" id="ARBA00005995"/>
    </source>
</evidence>
<keyword evidence="7" id="KW-1185">Reference proteome</keyword>
<comment type="caution">
    <text evidence="6">The sequence shown here is derived from an EMBL/GenBank/DDBJ whole genome shotgun (WGS) entry which is preliminary data.</text>
</comment>
<dbReference type="PANTHER" id="PTHR43563:SF1">
    <property type="entry name" value="AMINE OXIDASE [FLAVIN-CONTAINING] B"/>
    <property type="match status" value="1"/>
</dbReference>
<evidence type="ECO:0000313" key="6">
    <source>
        <dbReference type="EMBL" id="TQF75244.1"/>
    </source>
</evidence>
<dbReference type="PRINTS" id="PR00757">
    <property type="entry name" value="AMINEOXDASEF"/>
</dbReference>
<dbReference type="InterPro" id="IPR050703">
    <property type="entry name" value="Flavin_MAO"/>
</dbReference>
<dbReference type="InterPro" id="IPR002937">
    <property type="entry name" value="Amino_oxidase"/>
</dbReference>
<accession>A0A541BSE0</accession>
<dbReference type="SUPFAM" id="SSF54373">
    <property type="entry name" value="FAD-linked reductases, C-terminal domain"/>
    <property type="match status" value="1"/>
</dbReference>
<feature type="binding site" evidence="4">
    <location>
        <position position="7"/>
    </location>
    <ligand>
        <name>FAD</name>
        <dbReference type="ChEBI" id="CHEBI:57692"/>
    </ligand>
</feature>
<reference evidence="6 7" key="1">
    <citation type="submission" date="2019-06" db="EMBL/GenBank/DDBJ databases">
        <title>Rhodococcus spaelei sp. nov., isolated from a cave.</title>
        <authorList>
            <person name="Lee S.D."/>
        </authorList>
    </citation>
    <scope>NUCLEOTIDE SEQUENCE [LARGE SCALE GENOMIC DNA]</scope>
    <source>
        <strain evidence="6 7">C9-5</strain>
    </source>
</reference>
<sequence length="449" mass="48135">MVGAGLSGLAAARNLTARGRSVRVLEAAGQVGGRIRNHRLDGVNVDLGGTFVGPGQDRILALAHETGCDYHRTHTAGQSAISWRGTLRKYDGTIPALGPIELADIGRLQLIVGRIVAGMPAGAPWEAKNAADLDSHTLTSWLRSRRALESSHALFSIVAKTTWGCEPDEISMLYALDYIRGCGGLDRMLDTEGGAQQDHFPDGSHTIAVRMAEELGDRVTVGSPVRRIEWREGGAVVHTDTESLACRAVIVAVPPALRSSIAFDPPLPEEHRSLIQRWPQGVLTKIYAKYDRPFWRERGLNGQVLSDAGPIFATFDTSPSADGPGILLGFIGGDYAREFDRLPDHERRLRALSSLASMFGDEALQSTGFVDQRWAAEPWVGGGPTAVVPPGVLTRYGRTLAAPVGPIRWAGTETATEWAGYMDGAVRAGERASHECLAALRAAASVAVE</sequence>
<dbReference type="EMBL" id="VIGH01000001">
    <property type="protein sequence ID" value="TQF75244.1"/>
    <property type="molecule type" value="Genomic_DNA"/>
</dbReference>
<feature type="domain" description="Amine oxidase" evidence="5">
    <location>
        <begin position="6"/>
        <end position="436"/>
    </location>
</feature>
<dbReference type="OrthoDB" id="337830at2"/>
<evidence type="ECO:0000259" key="5">
    <source>
        <dbReference type="Pfam" id="PF01593"/>
    </source>
</evidence>
<name>A0A541BSE0_9NOCA</name>
<feature type="binding site" evidence="4">
    <location>
        <position position="225"/>
    </location>
    <ligand>
        <name>FAD</name>
        <dbReference type="ChEBI" id="CHEBI:57692"/>
    </ligand>
</feature>
<feature type="binding site" evidence="4">
    <location>
        <position position="413"/>
    </location>
    <ligand>
        <name>FAD</name>
        <dbReference type="ChEBI" id="CHEBI:57692"/>
    </ligand>
</feature>
<dbReference type="InterPro" id="IPR036188">
    <property type="entry name" value="FAD/NAD-bd_sf"/>
</dbReference>
<organism evidence="6 7">
    <name type="scientific">Rhodococcus spelaei</name>
    <dbReference type="NCBI Taxonomy" id="2546320"/>
    <lineage>
        <taxon>Bacteria</taxon>
        <taxon>Bacillati</taxon>
        <taxon>Actinomycetota</taxon>
        <taxon>Actinomycetes</taxon>
        <taxon>Mycobacteriales</taxon>
        <taxon>Nocardiaceae</taxon>
        <taxon>Rhodococcus</taxon>
    </lineage>
</organism>
<dbReference type="GO" id="GO:0016491">
    <property type="term" value="F:oxidoreductase activity"/>
    <property type="evidence" value="ECO:0007669"/>
    <property type="project" value="UniProtKB-KW"/>
</dbReference>
<comment type="cofactor">
    <cofactor evidence="1">
        <name>FAD</name>
        <dbReference type="ChEBI" id="CHEBI:57692"/>
    </cofactor>
</comment>
<dbReference type="AlphaFoldDB" id="A0A541BSE0"/>
<dbReference type="SUPFAM" id="SSF51905">
    <property type="entry name" value="FAD/NAD(P)-binding domain"/>
    <property type="match status" value="1"/>
</dbReference>
<feature type="binding site" evidence="4">
    <location>
        <position position="330"/>
    </location>
    <ligand>
        <name>substrate</name>
    </ligand>
</feature>
<gene>
    <name evidence="6" type="ORF">FK531_02075</name>
</gene>
<evidence type="ECO:0000256" key="4">
    <source>
        <dbReference type="PIRSR" id="PIRSR601613-1"/>
    </source>
</evidence>
<evidence type="ECO:0000256" key="1">
    <source>
        <dbReference type="ARBA" id="ARBA00001974"/>
    </source>
</evidence>